<dbReference type="EMBL" id="SNZR01000011">
    <property type="protein sequence ID" value="TDR93083.1"/>
    <property type="molecule type" value="Genomic_DNA"/>
</dbReference>
<accession>A0A4R7C4Y1</accession>
<feature type="transmembrane region" description="Helical" evidence="1">
    <location>
        <begin position="6"/>
        <end position="28"/>
    </location>
</feature>
<feature type="transmembrane region" description="Helical" evidence="1">
    <location>
        <begin position="59"/>
        <end position="77"/>
    </location>
</feature>
<feature type="transmembrane region" description="Helical" evidence="1">
    <location>
        <begin position="35"/>
        <end position="53"/>
    </location>
</feature>
<proteinExistence type="predicted"/>
<dbReference type="AlphaFoldDB" id="A0A4R7C4Y1"/>
<evidence type="ECO:0000313" key="2">
    <source>
        <dbReference type="EMBL" id="TDR93083.1"/>
    </source>
</evidence>
<evidence type="ECO:0000256" key="1">
    <source>
        <dbReference type="SAM" id="Phobius"/>
    </source>
</evidence>
<evidence type="ECO:0000313" key="3">
    <source>
        <dbReference type="Proteomes" id="UP000295122"/>
    </source>
</evidence>
<dbReference type="Proteomes" id="UP000295122">
    <property type="component" value="Unassembled WGS sequence"/>
</dbReference>
<dbReference type="RefSeq" id="WP_133768113.1">
    <property type="nucleotide sequence ID" value="NZ_SNZR01000011.1"/>
</dbReference>
<keyword evidence="1" id="KW-1133">Transmembrane helix</keyword>
<reference evidence="2 3" key="1">
    <citation type="submission" date="2019-03" db="EMBL/GenBank/DDBJ databases">
        <title>Genomic Encyclopedia of Type Strains, Phase IV (KMG-IV): sequencing the most valuable type-strain genomes for metagenomic binning, comparative biology and taxonomic classification.</title>
        <authorList>
            <person name="Goeker M."/>
        </authorList>
    </citation>
    <scope>NUCLEOTIDE SEQUENCE [LARGE SCALE GENOMIC DNA]</scope>
    <source>
        <strain evidence="2 3">DSM 25903</strain>
    </source>
</reference>
<comment type="caution">
    <text evidence="2">The sequence shown here is derived from an EMBL/GenBank/DDBJ whole genome shotgun (WGS) entry which is preliminary data.</text>
</comment>
<keyword evidence="1" id="KW-0472">Membrane</keyword>
<protein>
    <submittedName>
        <fullName evidence="2">Uncharacterized protein</fullName>
    </submittedName>
</protein>
<gene>
    <name evidence="2" type="ORF">EV668_0335</name>
</gene>
<organism evidence="2 3">
    <name type="scientific">Enterovirga rhinocerotis</name>
    <dbReference type="NCBI Taxonomy" id="1339210"/>
    <lineage>
        <taxon>Bacteria</taxon>
        <taxon>Pseudomonadati</taxon>
        <taxon>Pseudomonadota</taxon>
        <taxon>Alphaproteobacteria</taxon>
        <taxon>Hyphomicrobiales</taxon>
        <taxon>Methylobacteriaceae</taxon>
        <taxon>Enterovirga</taxon>
    </lineage>
</organism>
<name>A0A4R7C4Y1_9HYPH</name>
<keyword evidence="1" id="KW-0812">Transmembrane</keyword>
<keyword evidence="3" id="KW-1185">Reference proteome</keyword>
<sequence length="78" mass="7594">MDFTGSAMALVGIITAAGAGLGAAIAHWRRGPGHLAIGAIIGGLSTFLFALVATVYAGIIVALGLVALAVLVLGAFFG</sequence>